<evidence type="ECO:0000256" key="10">
    <source>
        <dbReference type="ARBA" id="ARBA00048167"/>
    </source>
</evidence>
<dbReference type="RefSeq" id="XP_040742652.1">
    <property type="nucleotide sequence ID" value="XM_040887734.1"/>
</dbReference>
<dbReference type="GeneID" id="63804382"/>
<name>A0A1Y1W5U8_9FUNG</name>
<gene>
    <name evidence="13" type="ORF">DL89DRAFT_267959</name>
</gene>
<evidence type="ECO:0000313" key="13">
    <source>
        <dbReference type="EMBL" id="ORX68920.1"/>
    </source>
</evidence>
<comment type="catalytic activity">
    <reaction evidence="8">
        <text>N-terminal L-seryl-L-prolyl-L-lysyl-[protein] + 3 S-adenosyl-L-methionine = N-terminal N,N,N-trimethyl-L-seryl-L-prolyl-L-lysyl-[protein] + 3 S-adenosyl-L-homocysteine + 3 H(+)</text>
        <dbReference type="Rhea" id="RHEA:54724"/>
        <dbReference type="Rhea" id="RHEA-COMP:13789"/>
        <dbReference type="Rhea" id="RHEA-COMP:13973"/>
        <dbReference type="ChEBI" id="CHEBI:15378"/>
        <dbReference type="ChEBI" id="CHEBI:57856"/>
        <dbReference type="ChEBI" id="CHEBI:59789"/>
        <dbReference type="ChEBI" id="CHEBI:138061"/>
        <dbReference type="ChEBI" id="CHEBI:138317"/>
        <dbReference type="EC" id="2.1.1.244"/>
    </reaction>
</comment>
<evidence type="ECO:0000256" key="12">
    <source>
        <dbReference type="PIRSR" id="PIRSR016958-1"/>
    </source>
</evidence>
<evidence type="ECO:0000256" key="8">
    <source>
        <dbReference type="ARBA" id="ARBA00047306"/>
    </source>
</evidence>
<dbReference type="OrthoDB" id="1298661at2759"/>
<evidence type="ECO:0000256" key="6">
    <source>
        <dbReference type="ARBA" id="ARBA00039449"/>
    </source>
</evidence>
<evidence type="ECO:0000256" key="2">
    <source>
        <dbReference type="ARBA" id="ARBA00022603"/>
    </source>
</evidence>
<dbReference type="STRING" id="61395.A0A1Y1W5U8"/>
<evidence type="ECO:0000256" key="9">
    <source>
        <dbReference type="ARBA" id="ARBA00047885"/>
    </source>
</evidence>
<dbReference type="CDD" id="cd02440">
    <property type="entry name" value="AdoMet_MTases"/>
    <property type="match status" value="1"/>
</dbReference>
<evidence type="ECO:0000313" key="14">
    <source>
        <dbReference type="Proteomes" id="UP000193922"/>
    </source>
</evidence>
<dbReference type="GO" id="GO:0071885">
    <property type="term" value="F:N-terminal protein N-methyltransferase activity"/>
    <property type="evidence" value="ECO:0007669"/>
    <property type="project" value="UniProtKB-EC"/>
</dbReference>
<comment type="caution">
    <text evidence="13">The sequence shown here is derived from an EMBL/GenBank/DDBJ whole genome shotgun (WGS) entry which is preliminary data.</text>
</comment>
<evidence type="ECO:0000256" key="5">
    <source>
        <dbReference type="ARBA" id="ARBA00039112"/>
    </source>
</evidence>
<keyword evidence="4 12" id="KW-0949">S-adenosyl-L-methionine</keyword>
<dbReference type="AlphaFoldDB" id="A0A1Y1W5U8"/>
<feature type="binding site" evidence="12">
    <location>
        <position position="77"/>
    </location>
    <ligand>
        <name>S-adenosyl-L-methionine</name>
        <dbReference type="ChEBI" id="CHEBI:59789"/>
    </ligand>
</feature>
<feature type="binding site" evidence="12">
    <location>
        <begin position="125"/>
        <end position="126"/>
    </location>
    <ligand>
        <name>S-adenosyl-L-methionine</name>
        <dbReference type="ChEBI" id="CHEBI:59789"/>
    </ligand>
</feature>
<dbReference type="PIRSF" id="PIRSF016958">
    <property type="entry name" value="DUF858_MeTrfase_lik"/>
    <property type="match status" value="1"/>
</dbReference>
<dbReference type="GO" id="GO:0005737">
    <property type="term" value="C:cytoplasm"/>
    <property type="evidence" value="ECO:0007669"/>
    <property type="project" value="TreeGrafter"/>
</dbReference>
<organism evidence="13 14">
    <name type="scientific">Linderina pennispora</name>
    <dbReference type="NCBI Taxonomy" id="61395"/>
    <lineage>
        <taxon>Eukaryota</taxon>
        <taxon>Fungi</taxon>
        <taxon>Fungi incertae sedis</taxon>
        <taxon>Zoopagomycota</taxon>
        <taxon>Kickxellomycotina</taxon>
        <taxon>Kickxellomycetes</taxon>
        <taxon>Kickxellales</taxon>
        <taxon>Kickxellaceae</taxon>
        <taxon>Linderina</taxon>
    </lineage>
</organism>
<dbReference type="Proteomes" id="UP000193922">
    <property type="component" value="Unassembled WGS sequence"/>
</dbReference>
<evidence type="ECO:0000256" key="1">
    <source>
        <dbReference type="ARBA" id="ARBA00009059"/>
    </source>
</evidence>
<evidence type="ECO:0000256" key="3">
    <source>
        <dbReference type="ARBA" id="ARBA00022679"/>
    </source>
</evidence>
<evidence type="ECO:0000256" key="7">
    <source>
        <dbReference type="ARBA" id="ARBA00043129"/>
    </source>
</evidence>
<dbReference type="FunFam" id="3.40.50.150:FF:000025">
    <property type="entry name" value="N-terminal Xaa-Pro-Lys N-methyltransferase 1"/>
    <property type="match status" value="1"/>
</dbReference>
<evidence type="ECO:0000256" key="4">
    <source>
        <dbReference type="ARBA" id="ARBA00022691"/>
    </source>
</evidence>
<dbReference type="InterPro" id="IPR029063">
    <property type="entry name" value="SAM-dependent_MTases_sf"/>
</dbReference>
<keyword evidence="3 13" id="KW-0808">Transferase</keyword>
<dbReference type="EC" id="2.1.1.244" evidence="5"/>
<keyword evidence="2 13" id="KW-0489">Methyltransferase</keyword>
<keyword evidence="14" id="KW-1185">Reference proteome</keyword>
<sequence>MPDSRKPQFRPTTTWYEDADKYWKSVKSNNDGMLGGLEYVHEPDIRDSTAFLSKLVSQGKLTSGTSYACDCGAGIGRVSKHFLTAQFDKVDLVEQNSVFLKEAEETNLQEAQAQGKIGEFFPLGLQMFEPAQARYDVIWCQWVLSHLTDEDLEAFLVRCKSGLKDGGLICVKENVARIGYIVDDVDSSVTRATGIYEGVFKKAGLKVMAKQAQTGFPLGLFRVNMWALTPI</sequence>
<feature type="binding site" evidence="12">
    <location>
        <position position="72"/>
    </location>
    <ligand>
        <name>S-adenosyl-L-methionine</name>
        <dbReference type="ChEBI" id="CHEBI:59789"/>
    </ligand>
</feature>
<dbReference type="PANTHER" id="PTHR12753:SF0">
    <property type="entry name" value="ALPHA N-TERMINAL PROTEIN METHYLTRANSFERASE 1"/>
    <property type="match status" value="1"/>
</dbReference>
<dbReference type="EMBL" id="MCFD01000008">
    <property type="protein sequence ID" value="ORX68920.1"/>
    <property type="molecule type" value="Genomic_DNA"/>
</dbReference>
<feature type="binding site" evidence="12">
    <location>
        <position position="141"/>
    </location>
    <ligand>
        <name>S-adenosyl-L-methionine</name>
        <dbReference type="ChEBI" id="CHEBI:59789"/>
    </ligand>
</feature>
<comment type="catalytic activity">
    <reaction evidence="9">
        <text>N-terminal L-prolyl-L-prolyl-L-lysyl-[protein] + 2 S-adenosyl-L-methionine = N-terminal N,N-dimethyl-L-prolyl-L-prolyl-L-lysyl-[protein] + 2 S-adenosyl-L-homocysteine + 2 H(+)</text>
        <dbReference type="Rhea" id="RHEA:54736"/>
        <dbReference type="Rhea" id="RHEA-COMP:13787"/>
        <dbReference type="Rhea" id="RHEA-COMP:13974"/>
        <dbReference type="ChEBI" id="CHEBI:15378"/>
        <dbReference type="ChEBI" id="CHEBI:57856"/>
        <dbReference type="ChEBI" id="CHEBI:59789"/>
        <dbReference type="ChEBI" id="CHEBI:138059"/>
        <dbReference type="ChEBI" id="CHEBI:138318"/>
        <dbReference type="EC" id="2.1.1.244"/>
    </reaction>
</comment>
<dbReference type="Pfam" id="PF05891">
    <property type="entry name" value="Methyltransf_PK"/>
    <property type="match status" value="1"/>
</dbReference>
<protein>
    <recommendedName>
        <fullName evidence="6">Alpha N-terminal protein methyltransferase 1</fullName>
        <ecNumber evidence="5">2.1.1.244</ecNumber>
    </recommendedName>
    <alternativeName>
        <fullName evidence="11">Translation associated element 1</fullName>
    </alternativeName>
    <alternativeName>
        <fullName evidence="7">X-Pro-Lys N-terminal protein methyltransferase 1</fullName>
    </alternativeName>
</protein>
<accession>A0A1Y1W5U8</accession>
<dbReference type="PANTHER" id="PTHR12753">
    <property type="entry name" value="AD-003 - RELATED"/>
    <property type="match status" value="1"/>
</dbReference>
<comment type="catalytic activity">
    <reaction evidence="10">
        <text>N-terminal L-alanyl-L-prolyl-L-lysyl-[protein] + 3 S-adenosyl-L-methionine = N-terminal N,N,N-trimethyl-L-alanyl-L-prolyl-L-lysyl-[protein] + 3 S-adenosyl-L-homocysteine + 3 H(+)</text>
        <dbReference type="Rhea" id="RHEA:54712"/>
        <dbReference type="Rhea" id="RHEA-COMP:13785"/>
        <dbReference type="Rhea" id="RHEA-COMP:13971"/>
        <dbReference type="ChEBI" id="CHEBI:15378"/>
        <dbReference type="ChEBI" id="CHEBI:57856"/>
        <dbReference type="ChEBI" id="CHEBI:59789"/>
        <dbReference type="ChEBI" id="CHEBI:138057"/>
        <dbReference type="ChEBI" id="CHEBI:138315"/>
        <dbReference type="EC" id="2.1.1.244"/>
    </reaction>
</comment>
<dbReference type="InterPro" id="IPR008576">
    <property type="entry name" value="MeTrfase_NTM1"/>
</dbReference>
<evidence type="ECO:0000256" key="11">
    <source>
        <dbReference type="ARBA" id="ARBA00082558"/>
    </source>
</evidence>
<dbReference type="GO" id="GO:0032259">
    <property type="term" value="P:methylation"/>
    <property type="evidence" value="ECO:0007669"/>
    <property type="project" value="UniProtKB-KW"/>
</dbReference>
<comment type="similarity">
    <text evidence="1">Belongs to the methyltransferase superfamily. NTM1 family.</text>
</comment>
<dbReference type="SUPFAM" id="SSF53335">
    <property type="entry name" value="S-adenosyl-L-methionine-dependent methyltransferases"/>
    <property type="match status" value="1"/>
</dbReference>
<proteinExistence type="inferred from homology"/>
<dbReference type="Gene3D" id="3.40.50.150">
    <property type="entry name" value="Vaccinia Virus protein VP39"/>
    <property type="match status" value="1"/>
</dbReference>
<reference evidence="13 14" key="1">
    <citation type="submission" date="2016-07" db="EMBL/GenBank/DDBJ databases">
        <title>Pervasive Adenine N6-methylation of Active Genes in Fungi.</title>
        <authorList>
            <consortium name="DOE Joint Genome Institute"/>
            <person name="Mondo S.J."/>
            <person name="Dannebaum R.O."/>
            <person name="Kuo R.C."/>
            <person name="Labutti K."/>
            <person name="Haridas S."/>
            <person name="Kuo A."/>
            <person name="Salamov A."/>
            <person name="Ahrendt S.R."/>
            <person name="Lipzen A."/>
            <person name="Sullivan W."/>
            <person name="Andreopoulos W.B."/>
            <person name="Clum A."/>
            <person name="Lindquist E."/>
            <person name="Daum C."/>
            <person name="Ramamoorthy G.K."/>
            <person name="Gryganskyi A."/>
            <person name="Culley D."/>
            <person name="Magnuson J.K."/>
            <person name="James T.Y."/>
            <person name="O'Malley M.A."/>
            <person name="Stajich J.E."/>
            <person name="Spatafora J.W."/>
            <person name="Visel A."/>
            <person name="Grigoriev I.V."/>
        </authorList>
    </citation>
    <scope>NUCLEOTIDE SEQUENCE [LARGE SCALE GENOMIC DNA]</scope>
    <source>
        <strain evidence="13 14">ATCC 12442</strain>
    </source>
</reference>